<dbReference type="Proteomes" id="UP001143910">
    <property type="component" value="Unassembled WGS sequence"/>
</dbReference>
<gene>
    <name evidence="1" type="ORF">NQ176_g7827</name>
</gene>
<reference evidence="1" key="1">
    <citation type="submission" date="2022-08" db="EMBL/GenBank/DDBJ databases">
        <title>Genome Sequence of Lecanicillium fungicola.</title>
        <authorList>
            <person name="Buettner E."/>
        </authorList>
    </citation>
    <scope>NUCLEOTIDE SEQUENCE</scope>
    <source>
        <strain evidence="1">Babe33</strain>
    </source>
</reference>
<evidence type="ECO:0000313" key="1">
    <source>
        <dbReference type="EMBL" id="KAJ2971170.1"/>
    </source>
</evidence>
<proteinExistence type="predicted"/>
<dbReference type="EMBL" id="JANJQO010001392">
    <property type="protein sequence ID" value="KAJ2971170.1"/>
    <property type="molecule type" value="Genomic_DNA"/>
</dbReference>
<accession>A0ACC1MWG0</accession>
<evidence type="ECO:0000313" key="2">
    <source>
        <dbReference type="Proteomes" id="UP001143910"/>
    </source>
</evidence>
<protein>
    <submittedName>
        <fullName evidence="1">Uncharacterized protein</fullName>
    </submittedName>
</protein>
<keyword evidence="2" id="KW-1185">Reference proteome</keyword>
<comment type="caution">
    <text evidence="1">The sequence shown here is derived from an EMBL/GenBank/DDBJ whole genome shotgun (WGS) entry which is preliminary data.</text>
</comment>
<organism evidence="1 2">
    <name type="scientific">Zarea fungicola</name>
    <dbReference type="NCBI Taxonomy" id="93591"/>
    <lineage>
        <taxon>Eukaryota</taxon>
        <taxon>Fungi</taxon>
        <taxon>Dikarya</taxon>
        <taxon>Ascomycota</taxon>
        <taxon>Pezizomycotina</taxon>
        <taxon>Sordariomycetes</taxon>
        <taxon>Hypocreomycetidae</taxon>
        <taxon>Hypocreales</taxon>
        <taxon>Cordycipitaceae</taxon>
        <taxon>Zarea</taxon>
    </lineage>
</organism>
<name>A0ACC1MWG0_9HYPO</name>
<sequence length="427" mass="48003">MKPSTIASSLLGLSATALALQVDLTSDSSIKSTASTIAFGLMKYYNGNVTGGIPGLLPGPYYWWEAGGMFGHLIDYWYYTGDSSYNDVTMQGMMHQITPNGDYLPVNQTNAMGNDDQGFWALTSMMAAEAVFPNPPSDTPQWLAGVQAVFNEYVVRWKEENGLCGGGLRWQVYSFLNGWDYKNSIANGCFFNIAARLARFTGNQTYADWANTIYDWEVSQGLITSDYTIYDGIEVNDATKTCQNVHQVQFTYNAGVWLQGAAAMYDFTKNDTWKAHVDGIFNYTQRTFFKNNIIYEPACELVPSCDQNMVSFKSYLIRFLAATAQLAPWTSDTITTILSNAASDAVKVCAQVWRQAHDALRLPFALRHHAKCLILYRCTSKRNVVSKVCDLDRRQRRLVCDVAEINRLAPKRPDWRCLRIAWVILAK</sequence>